<sequence length="163" mass="17920">MKPHALCIPIPVQGHINPMLKLAKILHSKGFLITFVNTEFNHQRLVRAHGSEAVRDLPSFRFETIPDGLPPSQNLDATQDVPSLARAIEENFLVPFKTLITKVSASHSPVTCIVADVLMGFTHAAATEFGIPEFLLWTSGAGSLLCFDQYPYLLEKGLMPLKG</sequence>
<accession>A0ACB9JJ65</accession>
<proteinExistence type="predicted"/>
<dbReference type="EMBL" id="CM042020">
    <property type="protein sequence ID" value="KAI3820379.1"/>
    <property type="molecule type" value="Genomic_DNA"/>
</dbReference>
<name>A0ACB9JJ65_9ASTR</name>
<organism evidence="1 2">
    <name type="scientific">Smallanthus sonchifolius</name>
    <dbReference type="NCBI Taxonomy" id="185202"/>
    <lineage>
        <taxon>Eukaryota</taxon>
        <taxon>Viridiplantae</taxon>
        <taxon>Streptophyta</taxon>
        <taxon>Embryophyta</taxon>
        <taxon>Tracheophyta</taxon>
        <taxon>Spermatophyta</taxon>
        <taxon>Magnoliopsida</taxon>
        <taxon>eudicotyledons</taxon>
        <taxon>Gunneridae</taxon>
        <taxon>Pentapetalae</taxon>
        <taxon>asterids</taxon>
        <taxon>campanulids</taxon>
        <taxon>Asterales</taxon>
        <taxon>Asteraceae</taxon>
        <taxon>Asteroideae</taxon>
        <taxon>Heliantheae alliance</taxon>
        <taxon>Millerieae</taxon>
        <taxon>Smallanthus</taxon>
    </lineage>
</organism>
<dbReference type="Proteomes" id="UP001056120">
    <property type="component" value="Linkage Group LG03"/>
</dbReference>
<reference evidence="1 2" key="2">
    <citation type="journal article" date="2022" name="Mol. Ecol. Resour.">
        <title>The genomes of chicory, endive, great burdock and yacon provide insights into Asteraceae paleo-polyploidization history and plant inulin production.</title>
        <authorList>
            <person name="Fan W."/>
            <person name="Wang S."/>
            <person name="Wang H."/>
            <person name="Wang A."/>
            <person name="Jiang F."/>
            <person name="Liu H."/>
            <person name="Zhao H."/>
            <person name="Xu D."/>
            <person name="Zhang Y."/>
        </authorList>
    </citation>
    <scope>NUCLEOTIDE SEQUENCE [LARGE SCALE GENOMIC DNA]</scope>
    <source>
        <strain evidence="2">cv. Yunnan</strain>
        <tissue evidence="1">Leaves</tissue>
    </source>
</reference>
<evidence type="ECO:0000313" key="1">
    <source>
        <dbReference type="EMBL" id="KAI3820379.1"/>
    </source>
</evidence>
<reference evidence="2" key="1">
    <citation type="journal article" date="2022" name="Mol. Ecol. Resour.">
        <title>The genomes of chicory, endive, great burdock and yacon provide insights into Asteraceae palaeo-polyploidization history and plant inulin production.</title>
        <authorList>
            <person name="Fan W."/>
            <person name="Wang S."/>
            <person name="Wang H."/>
            <person name="Wang A."/>
            <person name="Jiang F."/>
            <person name="Liu H."/>
            <person name="Zhao H."/>
            <person name="Xu D."/>
            <person name="Zhang Y."/>
        </authorList>
    </citation>
    <scope>NUCLEOTIDE SEQUENCE [LARGE SCALE GENOMIC DNA]</scope>
    <source>
        <strain evidence="2">cv. Yunnan</strain>
    </source>
</reference>
<gene>
    <name evidence="1" type="ORF">L1987_07925</name>
</gene>
<protein>
    <submittedName>
        <fullName evidence="1">Uncharacterized protein</fullName>
    </submittedName>
</protein>
<comment type="caution">
    <text evidence="1">The sequence shown here is derived from an EMBL/GenBank/DDBJ whole genome shotgun (WGS) entry which is preliminary data.</text>
</comment>
<keyword evidence="2" id="KW-1185">Reference proteome</keyword>
<evidence type="ECO:0000313" key="2">
    <source>
        <dbReference type="Proteomes" id="UP001056120"/>
    </source>
</evidence>